<protein>
    <submittedName>
        <fullName evidence="2">Nickel pincer cofactor biosynthesis protein LarC</fullName>
    </submittedName>
</protein>
<evidence type="ECO:0000313" key="3">
    <source>
        <dbReference type="Proteomes" id="UP001177120"/>
    </source>
</evidence>
<dbReference type="Proteomes" id="UP001177120">
    <property type="component" value="Unassembled WGS sequence"/>
</dbReference>
<sequence length="289" mass="31469">MKALYFDCFSGISGDMVLASLIDLGADLSYIEEHLKQLPVDPFEIRVETVMKRGIAAKKLRLYIKGDHQHHGHRRAAEIFDMIDKSELPPRVKRRSRAIFHVIALAEGKIHGIDPGDVHFHEVGAMDSILDIIGVCLALENLDIGEILASPVPTGYGKVRMAHGMYPIPAPATAELLTGIPLADLTVEGELTTPTGAGILKALVNEFGPLRSLTMERIGYGAGERDFDHPNVLRAILVQKQHASLSQVDGERIDVQRTGEISATEEFAVAAPIPDHSGENGGSHQDIRD</sequence>
<proteinExistence type="predicted"/>
<evidence type="ECO:0000256" key="1">
    <source>
        <dbReference type="ARBA" id="ARBA00022596"/>
    </source>
</evidence>
<dbReference type="Pfam" id="PF01969">
    <property type="entry name" value="Ni_insertion"/>
    <property type="match status" value="1"/>
</dbReference>
<dbReference type="InterPro" id="IPR002822">
    <property type="entry name" value="Ni_insertion"/>
</dbReference>
<organism evidence="2 3">
    <name type="scientific">Polycladomyces zharkentensis</name>
    <dbReference type="NCBI Taxonomy" id="2807616"/>
    <lineage>
        <taxon>Bacteria</taxon>
        <taxon>Bacillati</taxon>
        <taxon>Bacillota</taxon>
        <taxon>Bacilli</taxon>
        <taxon>Bacillales</taxon>
        <taxon>Thermoactinomycetaceae</taxon>
        <taxon>Polycladomyces</taxon>
    </lineage>
</organism>
<gene>
    <name evidence="2" type="primary">larC</name>
    <name evidence="2" type="ORF">JQC72_09940</name>
</gene>
<keyword evidence="3" id="KW-1185">Reference proteome</keyword>
<dbReference type="PANTHER" id="PTHR36566">
    <property type="entry name" value="NICKEL INSERTION PROTEIN-RELATED"/>
    <property type="match status" value="1"/>
</dbReference>
<name>A0ABS2WJY2_9BACL</name>
<dbReference type="RefSeq" id="WP_205495177.1">
    <property type="nucleotide sequence ID" value="NZ_JAFHAP010000008.1"/>
</dbReference>
<reference evidence="2" key="1">
    <citation type="journal article" date="2024" name="Int. J. Syst. Evol. Microbiol.">
        <title>Polycladomyces zharkentensis sp. nov., a novel thermophilic cellulose- and starch-degrading member of the Bacillota from a geothermal aquifer in Kazakhstan.</title>
        <authorList>
            <person name="Mashzhan A."/>
            <person name="Kistaubayeva A."/>
            <person name="Javier-Lopez R."/>
            <person name="Bissenova U."/>
            <person name="Bissenbay A."/>
            <person name="Birkeland N.K."/>
        </authorList>
    </citation>
    <scope>NUCLEOTIDE SEQUENCE</scope>
    <source>
        <strain evidence="2">ZKZ2T</strain>
    </source>
</reference>
<comment type="caution">
    <text evidence="2">The sequence shown here is derived from an EMBL/GenBank/DDBJ whole genome shotgun (WGS) entry which is preliminary data.</text>
</comment>
<evidence type="ECO:0000313" key="2">
    <source>
        <dbReference type="EMBL" id="MBN2909844.1"/>
    </source>
</evidence>
<accession>A0ABS2WJY2</accession>
<keyword evidence="1" id="KW-0533">Nickel</keyword>
<dbReference type="EMBL" id="JAFHAP010000008">
    <property type="protein sequence ID" value="MBN2909844.1"/>
    <property type="molecule type" value="Genomic_DNA"/>
</dbReference>
<dbReference type="PANTHER" id="PTHR36566:SF1">
    <property type="entry name" value="PYRIDINIUM-3,5-BISTHIOCARBOXYLIC ACID MONONUCLEOTIDE NICKEL INSERTION PROTEIN"/>
    <property type="match status" value="1"/>
</dbReference>
<dbReference type="NCBIfam" id="TIGR00299">
    <property type="entry name" value="nickel pincer cofactor biosynthesis protein LarC"/>
    <property type="match status" value="1"/>
</dbReference>